<dbReference type="PANTHER" id="PTHR11717">
    <property type="entry name" value="LOW MOLECULAR WEIGHT PROTEIN TYROSINE PHOSPHATASE"/>
    <property type="match status" value="1"/>
</dbReference>
<dbReference type="Pfam" id="PF01451">
    <property type="entry name" value="LMWPc"/>
    <property type="match status" value="1"/>
</dbReference>
<gene>
    <name evidence="7" type="ORF">BLL52_1167</name>
</gene>
<dbReference type="SUPFAM" id="SSF52788">
    <property type="entry name" value="Phosphotyrosine protein phosphatases I"/>
    <property type="match status" value="1"/>
</dbReference>
<dbReference type="InterPro" id="IPR036196">
    <property type="entry name" value="Ptyr_pPase_sf"/>
</dbReference>
<comment type="caution">
    <text evidence="7">The sequence shown here is derived from an EMBL/GenBank/DDBJ whole genome shotgun (WGS) entry which is preliminary data.</text>
</comment>
<evidence type="ECO:0000313" key="7">
    <source>
        <dbReference type="EMBL" id="OLP07337.1"/>
    </source>
</evidence>
<evidence type="ECO:0000256" key="2">
    <source>
        <dbReference type="ARBA" id="ARBA00013064"/>
    </source>
</evidence>
<evidence type="ECO:0000259" key="6">
    <source>
        <dbReference type="SMART" id="SM00226"/>
    </source>
</evidence>
<comment type="similarity">
    <text evidence="1">Belongs to the low molecular weight phosphotyrosine protein phosphatase family.</text>
</comment>
<keyword evidence="4" id="KW-0904">Protein phosphatase</keyword>
<accession>A0A1Q8YH99</accession>
<dbReference type="AlphaFoldDB" id="A0A1Q8YH99"/>
<organism evidence="7 8">
    <name type="scientific">Rhodoferax antarcticus ANT.BR</name>
    <dbReference type="NCBI Taxonomy" id="1111071"/>
    <lineage>
        <taxon>Bacteria</taxon>
        <taxon>Pseudomonadati</taxon>
        <taxon>Pseudomonadota</taxon>
        <taxon>Betaproteobacteria</taxon>
        <taxon>Burkholderiales</taxon>
        <taxon>Comamonadaceae</taxon>
        <taxon>Rhodoferax</taxon>
    </lineage>
</organism>
<dbReference type="EC" id="3.1.3.48" evidence="2"/>
<dbReference type="STRING" id="81479.RA876_00530"/>
<evidence type="ECO:0000256" key="3">
    <source>
        <dbReference type="ARBA" id="ARBA00022801"/>
    </source>
</evidence>
<dbReference type="PRINTS" id="PR00719">
    <property type="entry name" value="LMWPTPASE"/>
</dbReference>
<dbReference type="CDD" id="cd16343">
    <property type="entry name" value="LMWPTP"/>
    <property type="match status" value="1"/>
</dbReference>
<dbReference type="InterPro" id="IPR050438">
    <property type="entry name" value="LMW_PTPase"/>
</dbReference>
<sequence length="152" mass="16927">MNRILMVCMANICRSPMACSVAQHLARQQGRHRQFEFDAAGTHAPTSAKHMDPRARQALLMRDYQPVKTRSRQVCLQDFERFDLILAMDNANLAVLQRQCPGAMHGKLRLLLSAAPDLGFTEIPDPYYGDAAGFERVLALCESGARGLLAQL</sequence>
<feature type="active site" description="Proton donor" evidence="5">
    <location>
        <position position="125"/>
    </location>
</feature>
<dbReference type="EMBL" id="MSYM01000008">
    <property type="protein sequence ID" value="OLP07337.1"/>
    <property type="molecule type" value="Genomic_DNA"/>
</dbReference>
<proteinExistence type="inferred from homology"/>
<dbReference type="RefSeq" id="WP_075585681.1">
    <property type="nucleotide sequence ID" value="NZ_MSYM01000008.1"/>
</dbReference>
<dbReference type="PANTHER" id="PTHR11717:SF7">
    <property type="entry name" value="LOW MOLECULAR WEIGHT PHOSPHOTYROSINE PROTEIN PHOSPHATASE"/>
    <property type="match status" value="1"/>
</dbReference>
<feature type="domain" description="Phosphotyrosine protein phosphatase I" evidence="6">
    <location>
        <begin position="2"/>
        <end position="151"/>
    </location>
</feature>
<protein>
    <recommendedName>
        <fullName evidence="2">protein-tyrosine-phosphatase</fullName>
        <ecNumber evidence="2">3.1.3.48</ecNumber>
    </recommendedName>
</protein>
<feature type="active site" evidence="5">
    <location>
        <position position="14"/>
    </location>
</feature>
<keyword evidence="3" id="KW-0378">Hydrolase</keyword>
<keyword evidence="8" id="KW-1185">Reference proteome</keyword>
<dbReference type="GO" id="GO:0004725">
    <property type="term" value="F:protein tyrosine phosphatase activity"/>
    <property type="evidence" value="ECO:0007669"/>
    <property type="project" value="UniProtKB-EC"/>
</dbReference>
<evidence type="ECO:0000256" key="5">
    <source>
        <dbReference type="PIRSR" id="PIRSR617867-1"/>
    </source>
</evidence>
<name>A0A1Q8YH99_9BURK</name>
<dbReference type="InterPro" id="IPR023485">
    <property type="entry name" value="Ptyr_pPase"/>
</dbReference>
<reference evidence="7 8" key="1">
    <citation type="submission" date="2017-01" db="EMBL/GenBank/DDBJ databases">
        <title>Genome sequence of Rhodoferax antarcticus ANT.BR, a psychrophilic purple nonsulfur bacterium from an Antarctic microbial mat.</title>
        <authorList>
            <person name="Baker J."/>
            <person name="Riester C."/>
            <person name="Skinner B."/>
            <person name="Newell A."/>
            <person name="Swingley W."/>
            <person name="Madigan M."/>
            <person name="Jung D."/>
            <person name="Asao M."/>
            <person name="Chen M."/>
            <person name="Loughlin P."/>
            <person name="Pan H."/>
            <person name="Lin S."/>
            <person name="Li N."/>
            <person name="Shaw J."/>
            <person name="Prado M."/>
            <person name="Sherman C."/>
            <person name="Li X."/>
            <person name="Tang J."/>
            <person name="Blankenship R."/>
            <person name="Zhao T."/>
            <person name="Touchman J."/>
            <person name="Sattley M."/>
        </authorList>
    </citation>
    <scope>NUCLEOTIDE SEQUENCE [LARGE SCALE GENOMIC DNA]</scope>
    <source>
        <strain evidence="7 8">ANT.BR</strain>
    </source>
</reference>
<evidence type="ECO:0000313" key="8">
    <source>
        <dbReference type="Proteomes" id="UP000185911"/>
    </source>
</evidence>
<dbReference type="SMART" id="SM00226">
    <property type="entry name" value="LMWPc"/>
    <property type="match status" value="1"/>
</dbReference>
<feature type="active site" description="Nucleophile" evidence="5">
    <location>
        <position position="8"/>
    </location>
</feature>
<evidence type="ECO:0000256" key="4">
    <source>
        <dbReference type="ARBA" id="ARBA00022912"/>
    </source>
</evidence>
<dbReference type="Proteomes" id="UP000185911">
    <property type="component" value="Unassembled WGS sequence"/>
</dbReference>
<dbReference type="InterPro" id="IPR017867">
    <property type="entry name" value="Tyr_phospatase_low_mol_wt"/>
</dbReference>
<dbReference type="Gene3D" id="3.40.50.2300">
    <property type="match status" value="1"/>
</dbReference>
<evidence type="ECO:0000256" key="1">
    <source>
        <dbReference type="ARBA" id="ARBA00011063"/>
    </source>
</evidence>